<evidence type="ECO:0000313" key="8">
    <source>
        <dbReference type="EMBL" id="KKL18891.1"/>
    </source>
</evidence>
<dbReference type="PANTHER" id="PTHR43133:SF8">
    <property type="entry name" value="RNA POLYMERASE SIGMA FACTOR HI_1459-RELATED"/>
    <property type="match status" value="1"/>
</dbReference>
<gene>
    <name evidence="8" type="ORF">LCGC14_2470990</name>
</gene>
<dbReference type="InterPro" id="IPR013324">
    <property type="entry name" value="RNA_pol_sigma_r3/r4-like"/>
</dbReference>
<evidence type="ECO:0000259" key="6">
    <source>
        <dbReference type="Pfam" id="PF04542"/>
    </source>
</evidence>
<name>A0A0F9DMH1_9ZZZZ</name>
<dbReference type="Gene3D" id="1.10.10.10">
    <property type="entry name" value="Winged helix-like DNA-binding domain superfamily/Winged helix DNA-binding domain"/>
    <property type="match status" value="1"/>
</dbReference>
<dbReference type="InterPro" id="IPR013325">
    <property type="entry name" value="RNA_pol_sigma_r2"/>
</dbReference>
<evidence type="ECO:0000259" key="7">
    <source>
        <dbReference type="Pfam" id="PF04545"/>
    </source>
</evidence>
<evidence type="ECO:0000256" key="1">
    <source>
        <dbReference type="ARBA" id="ARBA00010641"/>
    </source>
</evidence>
<dbReference type="InterPro" id="IPR036388">
    <property type="entry name" value="WH-like_DNA-bd_sf"/>
</dbReference>
<dbReference type="AlphaFoldDB" id="A0A0F9DMH1"/>
<dbReference type="PANTHER" id="PTHR43133">
    <property type="entry name" value="RNA POLYMERASE ECF-TYPE SIGMA FACTO"/>
    <property type="match status" value="1"/>
</dbReference>
<dbReference type="InterPro" id="IPR039425">
    <property type="entry name" value="RNA_pol_sigma-70-like"/>
</dbReference>
<dbReference type="InterPro" id="IPR007630">
    <property type="entry name" value="RNA_pol_sigma70_r4"/>
</dbReference>
<comment type="similarity">
    <text evidence="1">Belongs to the sigma-70 factor family. ECF subfamily.</text>
</comment>
<keyword evidence="4" id="KW-0238">DNA-binding</keyword>
<dbReference type="InterPro" id="IPR007627">
    <property type="entry name" value="RNA_pol_sigma70_r2"/>
</dbReference>
<reference evidence="8" key="1">
    <citation type="journal article" date="2015" name="Nature">
        <title>Complex archaea that bridge the gap between prokaryotes and eukaryotes.</title>
        <authorList>
            <person name="Spang A."/>
            <person name="Saw J.H."/>
            <person name="Jorgensen S.L."/>
            <person name="Zaremba-Niedzwiedzka K."/>
            <person name="Martijn J."/>
            <person name="Lind A.E."/>
            <person name="van Eijk R."/>
            <person name="Schleper C."/>
            <person name="Guy L."/>
            <person name="Ettema T.J."/>
        </authorList>
    </citation>
    <scope>NUCLEOTIDE SEQUENCE</scope>
</reference>
<dbReference type="InterPro" id="IPR014284">
    <property type="entry name" value="RNA_pol_sigma-70_dom"/>
</dbReference>
<keyword evidence="2" id="KW-0805">Transcription regulation</keyword>
<organism evidence="8">
    <name type="scientific">marine sediment metagenome</name>
    <dbReference type="NCBI Taxonomy" id="412755"/>
    <lineage>
        <taxon>unclassified sequences</taxon>
        <taxon>metagenomes</taxon>
        <taxon>ecological metagenomes</taxon>
    </lineage>
</organism>
<sequence length="181" mass="21671">MEQNSEELKMLVEKAQNGDRDAFKEIFDRLSDRFFAYTFSRTSNRDDALDISQETFIELWNSLKRFKYRSDQSFHGFLFKIIKRKLYQYYKKKQKIVSLDVLDEKQLVQPAAKQNDYGHILGYVNMLTSKNQDIIRLRYWSQMTFNEIAAVLNITETAVKVRHHRALQKLKINLNKENYVI</sequence>
<dbReference type="GO" id="GO:0006352">
    <property type="term" value="P:DNA-templated transcription initiation"/>
    <property type="evidence" value="ECO:0007669"/>
    <property type="project" value="InterPro"/>
</dbReference>
<feature type="domain" description="RNA polymerase sigma-70 region 2" evidence="6">
    <location>
        <begin position="27"/>
        <end position="95"/>
    </location>
</feature>
<dbReference type="SUPFAM" id="SSF88946">
    <property type="entry name" value="Sigma2 domain of RNA polymerase sigma factors"/>
    <property type="match status" value="1"/>
</dbReference>
<evidence type="ECO:0000256" key="5">
    <source>
        <dbReference type="ARBA" id="ARBA00023163"/>
    </source>
</evidence>
<dbReference type="GO" id="GO:0003677">
    <property type="term" value="F:DNA binding"/>
    <property type="evidence" value="ECO:0007669"/>
    <property type="project" value="UniProtKB-KW"/>
</dbReference>
<dbReference type="NCBIfam" id="TIGR02937">
    <property type="entry name" value="sigma70-ECF"/>
    <property type="match status" value="1"/>
</dbReference>
<accession>A0A0F9DMH1</accession>
<dbReference type="Pfam" id="PF04542">
    <property type="entry name" value="Sigma70_r2"/>
    <property type="match status" value="1"/>
</dbReference>
<dbReference type="EMBL" id="LAZR01038690">
    <property type="protein sequence ID" value="KKL18891.1"/>
    <property type="molecule type" value="Genomic_DNA"/>
</dbReference>
<dbReference type="Pfam" id="PF04545">
    <property type="entry name" value="Sigma70_r4"/>
    <property type="match status" value="1"/>
</dbReference>
<feature type="domain" description="RNA polymerase sigma-70 region 4" evidence="7">
    <location>
        <begin position="127"/>
        <end position="171"/>
    </location>
</feature>
<dbReference type="Gene3D" id="1.10.1740.10">
    <property type="match status" value="1"/>
</dbReference>
<evidence type="ECO:0000256" key="2">
    <source>
        <dbReference type="ARBA" id="ARBA00023015"/>
    </source>
</evidence>
<evidence type="ECO:0008006" key="9">
    <source>
        <dbReference type="Google" id="ProtNLM"/>
    </source>
</evidence>
<protein>
    <recommendedName>
        <fullName evidence="9">RNA polymerase sigma-70 region 2 domain-containing protein</fullName>
    </recommendedName>
</protein>
<keyword evidence="5" id="KW-0804">Transcription</keyword>
<comment type="caution">
    <text evidence="8">The sequence shown here is derived from an EMBL/GenBank/DDBJ whole genome shotgun (WGS) entry which is preliminary data.</text>
</comment>
<dbReference type="CDD" id="cd06171">
    <property type="entry name" value="Sigma70_r4"/>
    <property type="match status" value="1"/>
</dbReference>
<dbReference type="SUPFAM" id="SSF88659">
    <property type="entry name" value="Sigma3 and sigma4 domains of RNA polymerase sigma factors"/>
    <property type="match status" value="1"/>
</dbReference>
<evidence type="ECO:0000256" key="4">
    <source>
        <dbReference type="ARBA" id="ARBA00023125"/>
    </source>
</evidence>
<evidence type="ECO:0000256" key="3">
    <source>
        <dbReference type="ARBA" id="ARBA00023082"/>
    </source>
</evidence>
<proteinExistence type="inferred from homology"/>
<keyword evidence="3" id="KW-0731">Sigma factor</keyword>
<dbReference type="GO" id="GO:0016987">
    <property type="term" value="F:sigma factor activity"/>
    <property type="evidence" value="ECO:0007669"/>
    <property type="project" value="UniProtKB-KW"/>
</dbReference>